<organism evidence="1 2">
    <name type="scientific">Candidatus Accumulibacter contiguus</name>
    <dbReference type="NCBI Taxonomy" id="2954381"/>
    <lineage>
        <taxon>Bacteria</taxon>
        <taxon>Pseudomonadati</taxon>
        <taxon>Pseudomonadota</taxon>
        <taxon>Betaproteobacteria</taxon>
        <taxon>Candidatus Accumulibacter</taxon>
    </lineage>
</organism>
<sequence length="121" mass="13945">MRHRVILFGVRRDLSWLDHDVLSPAMTGRVSVWQAISGLPLLRSRLSREPDSFESWFQVIREAPRSLKGWRSKTREKIEELMREAATRAAAHQSTGDRFVAGDMNTVRLQALLLKERYGIA</sequence>
<protein>
    <submittedName>
        <fullName evidence="1">Uncharacterized protein</fullName>
    </submittedName>
</protein>
<dbReference type="EMBL" id="SPMX01000012">
    <property type="protein sequence ID" value="NMQ04884.1"/>
    <property type="molecule type" value="Genomic_DNA"/>
</dbReference>
<proteinExistence type="predicted"/>
<gene>
    <name evidence="1" type="ORF">E4Q08_06215</name>
</gene>
<reference evidence="1" key="1">
    <citation type="submission" date="2019-03" db="EMBL/GenBank/DDBJ databases">
        <title>Metabolic reconstructions from genomes of highly enriched 'Candidatus Accumulibacter' and 'Candidatus Competibacter' bioreactor populations.</title>
        <authorList>
            <person name="Annavajhala M.K."/>
            <person name="Welles L."/>
            <person name="Abbas B."/>
            <person name="Sorokin D."/>
            <person name="Park H."/>
            <person name="Van Loosdrecht M."/>
            <person name="Chandran K."/>
        </authorList>
    </citation>
    <scope>NUCLEOTIDE SEQUENCE</scope>
    <source>
        <strain evidence="1">SBR_L</strain>
    </source>
</reference>
<name>A0ABX1T5H9_9PROT</name>
<comment type="caution">
    <text evidence="1">The sequence shown here is derived from an EMBL/GenBank/DDBJ whole genome shotgun (WGS) entry which is preliminary data.</text>
</comment>
<accession>A0ABX1T5H9</accession>
<dbReference type="Proteomes" id="UP000886469">
    <property type="component" value="Unassembled WGS sequence"/>
</dbReference>
<keyword evidence="2" id="KW-1185">Reference proteome</keyword>
<evidence type="ECO:0000313" key="1">
    <source>
        <dbReference type="EMBL" id="NMQ04884.1"/>
    </source>
</evidence>
<evidence type="ECO:0000313" key="2">
    <source>
        <dbReference type="Proteomes" id="UP000886469"/>
    </source>
</evidence>